<organism evidence="5 6">
    <name type="scientific">Vibrio gigantis</name>
    <dbReference type="NCBI Taxonomy" id="296199"/>
    <lineage>
        <taxon>Bacteria</taxon>
        <taxon>Pseudomonadati</taxon>
        <taxon>Pseudomonadota</taxon>
        <taxon>Gammaproteobacteria</taxon>
        <taxon>Vibrionales</taxon>
        <taxon>Vibrionaceae</taxon>
        <taxon>Vibrio</taxon>
    </lineage>
</organism>
<feature type="DNA-binding region" description="OmpR/PhoB-type" evidence="2">
    <location>
        <begin position="5"/>
        <end position="104"/>
    </location>
</feature>
<name>A0A5M9N1U8_9VIBR</name>
<feature type="domain" description="OmpR/PhoB-type" evidence="4">
    <location>
        <begin position="5"/>
        <end position="104"/>
    </location>
</feature>
<keyword evidence="1 2" id="KW-0238">DNA-binding</keyword>
<dbReference type="GO" id="GO:0000160">
    <property type="term" value="P:phosphorelay signal transduction system"/>
    <property type="evidence" value="ECO:0007669"/>
    <property type="project" value="InterPro"/>
</dbReference>
<dbReference type="GO" id="GO:0003677">
    <property type="term" value="F:DNA binding"/>
    <property type="evidence" value="ECO:0007669"/>
    <property type="project" value="UniProtKB-UniRule"/>
</dbReference>
<dbReference type="EMBL" id="VXJS01000025">
    <property type="protein sequence ID" value="KAA8665157.1"/>
    <property type="molecule type" value="Genomic_DNA"/>
</dbReference>
<dbReference type="OrthoDB" id="6311790at2"/>
<dbReference type="Proteomes" id="UP000322521">
    <property type="component" value="Unassembled WGS sequence"/>
</dbReference>
<dbReference type="Pfam" id="PF00486">
    <property type="entry name" value="Trans_reg_C"/>
    <property type="match status" value="1"/>
</dbReference>
<protein>
    <submittedName>
        <fullName evidence="5">Transcriptional regulator</fullName>
    </submittedName>
</protein>
<evidence type="ECO:0000256" key="2">
    <source>
        <dbReference type="PROSITE-ProRule" id="PRU01091"/>
    </source>
</evidence>
<sequence length="493" mass="55410">MLEKNSCFSVDEWLFVPNEGQILFAERTVTIDKRLTKLLEFLCLNPGQTHTRDELINNVWSGMILSDQVVTQAVFELRKVLKQNSQQHNSYIITVPKRGYKFEADVIQSKIETDQVAEPEPSTTQPSAPEQSPPADKPPQTDVSEQTKPNKRNLMIGLLLSAIVVMESGYILYSASSSTPDEKVAPATQLRHYEFRYVMLDISDDVKHDPVLYGTITKFIEYLSAYSGIRIVHSEPLQKIAAIKLTFGTSPSRDGKHTRLTMRYHNNISDQSHLNRRYPTELSELHHTLYRMVDDILDALYIKVPKEELTESISQLPMTPDALKYTLSGLGVLYNEAELPMVMDYFAKAQQADPSNDLVFVANYIGKVMNTFYASSGSKKQAIAKLNQEAKPRLERLLAEGKLARAYDANAIIALSEDDPEKAMKILLSMPPQNQSILTYLLLAKAEESRGNAGAAKELYIKATQGNSSLKAIQMASPLFFDSNLEPLLKELE</sequence>
<feature type="compositionally biased region" description="Polar residues" evidence="3">
    <location>
        <begin position="121"/>
        <end position="130"/>
    </location>
</feature>
<dbReference type="Gene3D" id="1.10.10.10">
    <property type="entry name" value="Winged helix-like DNA-binding domain superfamily/Winged helix DNA-binding domain"/>
    <property type="match status" value="1"/>
</dbReference>
<dbReference type="InterPro" id="IPR016032">
    <property type="entry name" value="Sig_transdc_resp-reg_C-effctor"/>
</dbReference>
<evidence type="ECO:0000313" key="6">
    <source>
        <dbReference type="Proteomes" id="UP000322521"/>
    </source>
</evidence>
<reference evidence="5 6" key="1">
    <citation type="submission" date="2019-09" db="EMBL/GenBank/DDBJ databases">
        <title>Draft genome sequence of various Type strains from the CCUG.</title>
        <authorList>
            <person name="Pineiro-Iglesias B."/>
            <person name="Tunovic T."/>
            <person name="Unosson C."/>
            <person name="Inganas E."/>
            <person name="Ohlen M."/>
            <person name="Cardew S."/>
            <person name="Jensie-Markopoulos S."/>
            <person name="Salva-Serra F."/>
            <person name="Jaen-Luchoro D."/>
            <person name="Karlsson R."/>
            <person name="Svensson-Stadler L."/>
            <person name="Chun J."/>
            <person name="Moore E."/>
        </authorList>
    </citation>
    <scope>NUCLEOTIDE SEQUENCE [LARGE SCALE GENOMIC DNA]</scope>
    <source>
        <strain evidence="5 6">CCUG 56969T</strain>
    </source>
</reference>
<dbReference type="InterPro" id="IPR001867">
    <property type="entry name" value="OmpR/PhoB-type_DNA-bd"/>
</dbReference>
<dbReference type="SMART" id="SM00862">
    <property type="entry name" value="Trans_reg_C"/>
    <property type="match status" value="1"/>
</dbReference>
<dbReference type="GO" id="GO:0006355">
    <property type="term" value="P:regulation of DNA-templated transcription"/>
    <property type="evidence" value="ECO:0007669"/>
    <property type="project" value="InterPro"/>
</dbReference>
<accession>A0A5M9N1U8</accession>
<evidence type="ECO:0000256" key="3">
    <source>
        <dbReference type="SAM" id="MobiDB-lite"/>
    </source>
</evidence>
<dbReference type="RefSeq" id="WP_086715453.1">
    <property type="nucleotide sequence ID" value="NZ_AP025492.1"/>
</dbReference>
<keyword evidence="6" id="KW-1185">Reference proteome</keyword>
<evidence type="ECO:0000256" key="1">
    <source>
        <dbReference type="ARBA" id="ARBA00023125"/>
    </source>
</evidence>
<dbReference type="InterPro" id="IPR036388">
    <property type="entry name" value="WH-like_DNA-bd_sf"/>
</dbReference>
<proteinExistence type="predicted"/>
<evidence type="ECO:0000259" key="4">
    <source>
        <dbReference type="PROSITE" id="PS51755"/>
    </source>
</evidence>
<comment type="caution">
    <text evidence="5">The sequence shown here is derived from an EMBL/GenBank/DDBJ whole genome shotgun (WGS) entry which is preliminary data.</text>
</comment>
<dbReference type="CDD" id="cd00383">
    <property type="entry name" value="trans_reg_C"/>
    <property type="match status" value="1"/>
</dbReference>
<feature type="region of interest" description="Disordered" evidence="3">
    <location>
        <begin position="113"/>
        <end position="148"/>
    </location>
</feature>
<gene>
    <name evidence="5" type="ORF">F4W18_24935</name>
</gene>
<dbReference type="PROSITE" id="PS51755">
    <property type="entry name" value="OMPR_PHOB"/>
    <property type="match status" value="1"/>
</dbReference>
<dbReference type="AlphaFoldDB" id="A0A5M9N1U8"/>
<dbReference type="SUPFAM" id="SSF46894">
    <property type="entry name" value="C-terminal effector domain of the bipartite response regulators"/>
    <property type="match status" value="1"/>
</dbReference>
<evidence type="ECO:0000313" key="5">
    <source>
        <dbReference type="EMBL" id="KAA8665157.1"/>
    </source>
</evidence>